<dbReference type="EMBL" id="UZAM01016575">
    <property type="protein sequence ID" value="VDP43862.1"/>
    <property type="molecule type" value="Genomic_DNA"/>
</dbReference>
<evidence type="ECO:0000313" key="1">
    <source>
        <dbReference type="EMBL" id="VDP43862.1"/>
    </source>
</evidence>
<accession>A0A183J7Q0</accession>
<name>A0A183J7Q0_9BILA</name>
<reference evidence="3" key="1">
    <citation type="submission" date="2016-06" db="UniProtKB">
        <authorList>
            <consortium name="WormBaseParasite"/>
        </authorList>
    </citation>
    <scope>IDENTIFICATION</scope>
</reference>
<evidence type="ECO:0000313" key="3">
    <source>
        <dbReference type="WBParaSite" id="SBAD_0001229501-mRNA-1"/>
    </source>
</evidence>
<sequence>MDERQLQKKCIVHRKYVCTQKLRSAGAGDERKVR</sequence>
<gene>
    <name evidence="1" type="ORF">SBAD_LOCUS11898</name>
</gene>
<organism evidence="3">
    <name type="scientific">Soboliphyme baturini</name>
    <dbReference type="NCBI Taxonomy" id="241478"/>
    <lineage>
        <taxon>Eukaryota</taxon>
        <taxon>Metazoa</taxon>
        <taxon>Ecdysozoa</taxon>
        <taxon>Nematoda</taxon>
        <taxon>Enoplea</taxon>
        <taxon>Dorylaimia</taxon>
        <taxon>Dioctophymatida</taxon>
        <taxon>Dioctophymatoidea</taxon>
        <taxon>Soboliphymatidae</taxon>
        <taxon>Soboliphyme</taxon>
    </lineage>
</organism>
<dbReference type="AlphaFoldDB" id="A0A183J7Q0"/>
<proteinExistence type="predicted"/>
<dbReference type="WBParaSite" id="SBAD_0001229501-mRNA-1">
    <property type="protein sequence ID" value="SBAD_0001229501-mRNA-1"/>
    <property type="gene ID" value="SBAD_0001229501"/>
</dbReference>
<keyword evidence="2" id="KW-1185">Reference proteome</keyword>
<evidence type="ECO:0000313" key="2">
    <source>
        <dbReference type="Proteomes" id="UP000270296"/>
    </source>
</evidence>
<protein>
    <submittedName>
        <fullName evidence="1 3">Uncharacterized protein</fullName>
    </submittedName>
</protein>
<reference evidence="1 2" key="2">
    <citation type="submission" date="2018-11" db="EMBL/GenBank/DDBJ databases">
        <authorList>
            <consortium name="Pathogen Informatics"/>
        </authorList>
    </citation>
    <scope>NUCLEOTIDE SEQUENCE [LARGE SCALE GENOMIC DNA]</scope>
</reference>
<dbReference type="Proteomes" id="UP000270296">
    <property type="component" value="Unassembled WGS sequence"/>
</dbReference>